<comment type="caution">
    <text evidence="3">The sequence shown here is derived from an EMBL/GenBank/DDBJ whole genome shotgun (WGS) entry which is preliminary data.</text>
</comment>
<keyword evidence="4" id="KW-1185">Reference proteome</keyword>
<keyword evidence="2" id="KW-0812">Transmembrane</keyword>
<organism evidence="3 4">
    <name type="scientific">Vespula squamosa</name>
    <name type="common">Southern yellow jacket</name>
    <name type="synonym">Wasp</name>
    <dbReference type="NCBI Taxonomy" id="30214"/>
    <lineage>
        <taxon>Eukaryota</taxon>
        <taxon>Metazoa</taxon>
        <taxon>Ecdysozoa</taxon>
        <taxon>Arthropoda</taxon>
        <taxon>Hexapoda</taxon>
        <taxon>Insecta</taxon>
        <taxon>Pterygota</taxon>
        <taxon>Neoptera</taxon>
        <taxon>Endopterygota</taxon>
        <taxon>Hymenoptera</taxon>
        <taxon>Apocrita</taxon>
        <taxon>Aculeata</taxon>
        <taxon>Vespoidea</taxon>
        <taxon>Vespidae</taxon>
        <taxon>Vespinae</taxon>
        <taxon>Vespula</taxon>
    </lineage>
</organism>
<feature type="compositionally biased region" description="Basic residues" evidence="1">
    <location>
        <begin position="61"/>
        <end position="74"/>
    </location>
</feature>
<dbReference type="EMBL" id="JAUDFV010000152">
    <property type="protein sequence ID" value="KAL2718082.1"/>
    <property type="molecule type" value="Genomic_DNA"/>
</dbReference>
<keyword evidence="2" id="KW-1133">Transmembrane helix</keyword>
<evidence type="ECO:0000313" key="4">
    <source>
        <dbReference type="Proteomes" id="UP001607302"/>
    </source>
</evidence>
<proteinExistence type="predicted"/>
<dbReference type="AlphaFoldDB" id="A0ABD2ABU9"/>
<accession>A0ABD2ABU9</accession>
<feature type="compositionally biased region" description="Basic residues" evidence="1">
    <location>
        <begin position="33"/>
        <end position="45"/>
    </location>
</feature>
<sequence length="74" mass="8993">MENESFRLQLSVPVFLLHIVVVAHVHSLYVHRRAVSIDKKKKKKKEQKEEEEEEEEEEKQKKQKKKSRRRRRGG</sequence>
<keyword evidence="2" id="KW-0472">Membrane</keyword>
<reference evidence="3 4" key="1">
    <citation type="journal article" date="2024" name="Ann. Entomol. Soc. Am.">
        <title>Genomic analyses of the southern and eastern yellowjacket wasps (Hymenoptera: Vespidae) reveal evolutionary signatures of social life.</title>
        <authorList>
            <person name="Catto M.A."/>
            <person name="Caine P.B."/>
            <person name="Orr S.E."/>
            <person name="Hunt B.G."/>
            <person name="Goodisman M.A.D."/>
        </authorList>
    </citation>
    <scope>NUCLEOTIDE SEQUENCE [LARGE SCALE GENOMIC DNA]</scope>
    <source>
        <strain evidence="3">233</strain>
        <tissue evidence="3">Head and thorax</tissue>
    </source>
</reference>
<gene>
    <name evidence="3" type="ORF">V1478_011958</name>
</gene>
<evidence type="ECO:0000256" key="1">
    <source>
        <dbReference type="SAM" id="MobiDB-lite"/>
    </source>
</evidence>
<evidence type="ECO:0000256" key="2">
    <source>
        <dbReference type="SAM" id="Phobius"/>
    </source>
</evidence>
<name>A0ABD2ABU9_VESSQ</name>
<evidence type="ECO:0000313" key="3">
    <source>
        <dbReference type="EMBL" id="KAL2718082.1"/>
    </source>
</evidence>
<protein>
    <submittedName>
        <fullName evidence="3">Uncharacterized protein</fullName>
    </submittedName>
</protein>
<feature type="transmembrane region" description="Helical" evidence="2">
    <location>
        <begin position="12"/>
        <end position="31"/>
    </location>
</feature>
<feature type="region of interest" description="Disordered" evidence="1">
    <location>
        <begin position="33"/>
        <end position="74"/>
    </location>
</feature>
<dbReference type="Proteomes" id="UP001607302">
    <property type="component" value="Unassembled WGS sequence"/>
</dbReference>